<organism evidence="8 9">
    <name type="scientific">Domibacillus epiphyticus</name>
    <dbReference type="NCBI Taxonomy" id="1714355"/>
    <lineage>
        <taxon>Bacteria</taxon>
        <taxon>Bacillati</taxon>
        <taxon>Bacillota</taxon>
        <taxon>Bacilli</taxon>
        <taxon>Bacillales</taxon>
        <taxon>Bacillaceae</taxon>
        <taxon>Domibacillus</taxon>
    </lineage>
</organism>
<dbReference type="EMBL" id="MSFI01000015">
    <property type="protein sequence ID" value="OMP66815.1"/>
    <property type="molecule type" value="Genomic_DNA"/>
</dbReference>
<keyword evidence="4 6" id="KW-0289">Folate biosynthesis</keyword>
<dbReference type="Gene3D" id="3.30.1130.10">
    <property type="match status" value="1"/>
</dbReference>
<evidence type="ECO:0000256" key="3">
    <source>
        <dbReference type="ARBA" id="ARBA00005708"/>
    </source>
</evidence>
<name>A0A1V2A740_9BACI</name>
<evidence type="ECO:0000313" key="9">
    <source>
        <dbReference type="Proteomes" id="UP000188613"/>
    </source>
</evidence>
<dbReference type="CDD" id="cd00534">
    <property type="entry name" value="DHNA_DHNTPE"/>
    <property type="match status" value="1"/>
</dbReference>
<evidence type="ECO:0000259" key="7">
    <source>
        <dbReference type="SMART" id="SM00905"/>
    </source>
</evidence>
<sequence length="121" mass="13667">MDKIFVTGMEFYGYHGVFPEENKLGQRFRADVTVDVSLKKAGETDDLDHSVNYAEIYEICKRIMEGKPVNLVETLAERIAGNLLDSFEQIRSCTVKVIKPDPPIAGHYDFVAIEITRGRGQ</sequence>
<dbReference type="SMART" id="SM00905">
    <property type="entry name" value="FolB"/>
    <property type="match status" value="1"/>
</dbReference>
<dbReference type="InterPro" id="IPR043133">
    <property type="entry name" value="GTP-CH-I_C/QueF"/>
</dbReference>
<dbReference type="SUPFAM" id="SSF55620">
    <property type="entry name" value="Tetrahydrobiopterin biosynthesis enzymes-like"/>
    <property type="match status" value="1"/>
</dbReference>
<dbReference type="GO" id="GO:0004150">
    <property type="term" value="F:dihydroneopterin aldolase activity"/>
    <property type="evidence" value="ECO:0007669"/>
    <property type="project" value="UniProtKB-UniRule"/>
</dbReference>
<dbReference type="FunFam" id="3.30.1130.10:FF:000003">
    <property type="entry name" value="7,8-dihydroneopterin aldolase"/>
    <property type="match status" value="1"/>
</dbReference>
<dbReference type="GO" id="GO:0046656">
    <property type="term" value="P:folic acid biosynthetic process"/>
    <property type="evidence" value="ECO:0007669"/>
    <property type="project" value="UniProtKB-UniRule"/>
</dbReference>
<comment type="pathway">
    <text evidence="2 6">Cofactor biosynthesis; tetrahydrofolate biosynthesis; 2-amino-4-hydroxy-6-hydroxymethyl-7,8-dihydropteridine diphosphate from 7,8-dihydroneopterin triphosphate: step 3/4.</text>
</comment>
<dbReference type="STRING" id="1714355.BTO28_10040"/>
<dbReference type="OrthoDB" id="9803748at2"/>
<dbReference type="InterPro" id="IPR006157">
    <property type="entry name" value="FolB_dom"/>
</dbReference>
<keyword evidence="5 6" id="KW-0456">Lyase</keyword>
<dbReference type="NCBIfam" id="TIGR00526">
    <property type="entry name" value="folB_dom"/>
    <property type="match status" value="1"/>
</dbReference>
<dbReference type="UniPathway" id="UPA00077">
    <property type="reaction ID" value="UER00154"/>
</dbReference>
<evidence type="ECO:0000313" key="8">
    <source>
        <dbReference type="EMBL" id="OMP66815.1"/>
    </source>
</evidence>
<comment type="caution">
    <text evidence="8">The sequence shown here is derived from an EMBL/GenBank/DDBJ whole genome shotgun (WGS) entry which is preliminary data.</text>
</comment>
<dbReference type="EC" id="4.1.2.25" evidence="6"/>
<dbReference type="PANTHER" id="PTHR42844:SF1">
    <property type="entry name" value="DIHYDRONEOPTERIN ALDOLASE 1-RELATED"/>
    <property type="match status" value="1"/>
</dbReference>
<dbReference type="PANTHER" id="PTHR42844">
    <property type="entry name" value="DIHYDRONEOPTERIN ALDOLASE 1-RELATED"/>
    <property type="match status" value="1"/>
</dbReference>
<gene>
    <name evidence="8" type="ORF">BTO28_10040</name>
</gene>
<evidence type="ECO:0000256" key="5">
    <source>
        <dbReference type="ARBA" id="ARBA00023239"/>
    </source>
</evidence>
<proteinExistence type="inferred from homology"/>
<dbReference type="GO" id="GO:0005737">
    <property type="term" value="C:cytoplasm"/>
    <property type="evidence" value="ECO:0007669"/>
    <property type="project" value="TreeGrafter"/>
</dbReference>
<keyword evidence="9" id="KW-1185">Reference proteome</keyword>
<accession>A0A1V2A740</accession>
<comment type="similarity">
    <text evidence="3 6">Belongs to the DHNA family.</text>
</comment>
<dbReference type="GO" id="GO:0046654">
    <property type="term" value="P:tetrahydrofolate biosynthetic process"/>
    <property type="evidence" value="ECO:0007669"/>
    <property type="project" value="UniProtKB-UniRule"/>
</dbReference>
<evidence type="ECO:0000256" key="6">
    <source>
        <dbReference type="RuleBase" id="RU362079"/>
    </source>
</evidence>
<dbReference type="NCBIfam" id="TIGR00525">
    <property type="entry name" value="folB"/>
    <property type="match status" value="1"/>
</dbReference>
<dbReference type="RefSeq" id="WP_076765861.1">
    <property type="nucleotide sequence ID" value="NZ_MSFI01000015.1"/>
</dbReference>
<reference evidence="8 9" key="1">
    <citation type="submission" date="2016-12" db="EMBL/GenBank/DDBJ databases">
        <title>Domibacillus sp. SAB 38T whole genome sequencing.</title>
        <authorList>
            <person name="Verma A."/>
            <person name="Ojha A.K."/>
            <person name="Krishnamurthi S."/>
        </authorList>
    </citation>
    <scope>NUCLEOTIDE SEQUENCE [LARGE SCALE GENOMIC DNA]</scope>
    <source>
        <strain evidence="8 9">SAB 38</strain>
    </source>
</reference>
<dbReference type="Proteomes" id="UP000188613">
    <property type="component" value="Unassembled WGS sequence"/>
</dbReference>
<protein>
    <recommendedName>
        <fullName evidence="6">7,8-dihydroneopterin aldolase</fullName>
        <ecNumber evidence="6">4.1.2.25</ecNumber>
    </recommendedName>
</protein>
<evidence type="ECO:0000256" key="2">
    <source>
        <dbReference type="ARBA" id="ARBA00005013"/>
    </source>
</evidence>
<evidence type="ECO:0000256" key="1">
    <source>
        <dbReference type="ARBA" id="ARBA00001353"/>
    </source>
</evidence>
<dbReference type="InterPro" id="IPR006156">
    <property type="entry name" value="Dihydroneopterin_aldolase"/>
</dbReference>
<comment type="function">
    <text evidence="6">Catalyzes the conversion of 7,8-dihydroneopterin to 6-hydroxymethyl-7,8-dihydropterin.</text>
</comment>
<dbReference type="AlphaFoldDB" id="A0A1V2A740"/>
<evidence type="ECO:0000256" key="4">
    <source>
        <dbReference type="ARBA" id="ARBA00022909"/>
    </source>
</evidence>
<comment type="catalytic activity">
    <reaction evidence="1 6">
        <text>7,8-dihydroneopterin = 6-hydroxymethyl-7,8-dihydropterin + glycolaldehyde</text>
        <dbReference type="Rhea" id="RHEA:10540"/>
        <dbReference type="ChEBI" id="CHEBI:17001"/>
        <dbReference type="ChEBI" id="CHEBI:17071"/>
        <dbReference type="ChEBI" id="CHEBI:44841"/>
        <dbReference type="EC" id="4.1.2.25"/>
    </reaction>
</comment>
<feature type="domain" description="Dihydroneopterin aldolase/epimerase" evidence="7">
    <location>
        <begin position="4"/>
        <end position="117"/>
    </location>
</feature>
<dbReference type="Pfam" id="PF02152">
    <property type="entry name" value="FolB"/>
    <property type="match status" value="1"/>
</dbReference>